<feature type="compositionally biased region" description="Polar residues" evidence="1">
    <location>
        <begin position="39"/>
        <end position="49"/>
    </location>
</feature>
<sequence length="100" mass="10916">MSADLVGQMPGELAQARPSPPAPRSLVVVKPPLGHQATRPLSRTLSSAQPRRPDRRRRPFSQEEPSTSDHPLAPAYVNGGYAWLAVLAYLVIISPRFLPP</sequence>
<evidence type="ECO:0000313" key="3">
    <source>
        <dbReference type="EMBL" id="MBB6346387.1"/>
    </source>
</evidence>
<keyword evidence="4" id="KW-1185">Reference proteome</keyword>
<keyword evidence="2" id="KW-0472">Membrane</keyword>
<dbReference type="Proteomes" id="UP000583800">
    <property type="component" value="Unassembled WGS sequence"/>
</dbReference>
<proteinExistence type="predicted"/>
<keyword evidence="2" id="KW-1133">Transmembrane helix</keyword>
<feature type="region of interest" description="Disordered" evidence="1">
    <location>
        <begin position="1"/>
        <end position="74"/>
    </location>
</feature>
<evidence type="ECO:0000313" key="4">
    <source>
        <dbReference type="Proteomes" id="UP000583800"/>
    </source>
</evidence>
<organism evidence="3 4">
    <name type="scientific">Nonomuraea muscovyensis</name>
    <dbReference type="NCBI Taxonomy" id="1124761"/>
    <lineage>
        <taxon>Bacteria</taxon>
        <taxon>Bacillati</taxon>
        <taxon>Actinomycetota</taxon>
        <taxon>Actinomycetes</taxon>
        <taxon>Streptosporangiales</taxon>
        <taxon>Streptosporangiaceae</taxon>
        <taxon>Nonomuraea</taxon>
    </lineage>
</organism>
<gene>
    <name evidence="3" type="ORF">FHU36_002896</name>
</gene>
<reference evidence="3 4" key="1">
    <citation type="submission" date="2020-08" db="EMBL/GenBank/DDBJ databases">
        <title>Sequencing the genomes of 1000 actinobacteria strains.</title>
        <authorList>
            <person name="Klenk H.-P."/>
        </authorList>
    </citation>
    <scope>NUCLEOTIDE SEQUENCE [LARGE SCALE GENOMIC DNA]</scope>
    <source>
        <strain evidence="3 4">DSM 45913</strain>
    </source>
</reference>
<evidence type="ECO:0000256" key="1">
    <source>
        <dbReference type="SAM" id="MobiDB-lite"/>
    </source>
</evidence>
<name>A0A7X0C0W6_9ACTN</name>
<dbReference type="EMBL" id="JACHJB010000001">
    <property type="protein sequence ID" value="MBB6346387.1"/>
    <property type="molecule type" value="Genomic_DNA"/>
</dbReference>
<comment type="caution">
    <text evidence="3">The sequence shown here is derived from an EMBL/GenBank/DDBJ whole genome shotgun (WGS) entry which is preliminary data.</text>
</comment>
<accession>A0A7X0C0W6</accession>
<feature type="transmembrane region" description="Helical" evidence="2">
    <location>
        <begin position="80"/>
        <end position="98"/>
    </location>
</feature>
<dbReference type="AlphaFoldDB" id="A0A7X0C0W6"/>
<keyword evidence="2" id="KW-0812">Transmembrane</keyword>
<protein>
    <submittedName>
        <fullName evidence="3">Uncharacterized protein</fullName>
    </submittedName>
</protein>
<evidence type="ECO:0000256" key="2">
    <source>
        <dbReference type="SAM" id="Phobius"/>
    </source>
</evidence>